<dbReference type="SUPFAM" id="SSF52540">
    <property type="entry name" value="P-loop containing nucleoside triphosphate hydrolases"/>
    <property type="match status" value="1"/>
</dbReference>
<proteinExistence type="inferred from homology"/>
<organism evidence="12 13">
    <name type="scientific">Aureibacter tunicatorum</name>
    <dbReference type="NCBI Taxonomy" id="866807"/>
    <lineage>
        <taxon>Bacteria</taxon>
        <taxon>Pseudomonadati</taxon>
        <taxon>Bacteroidota</taxon>
        <taxon>Cytophagia</taxon>
        <taxon>Cytophagales</taxon>
        <taxon>Persicobacteraceae</taxon>
        <taxon>Aureibacter</taxon>
    </lineage>
</organism>
<dbReference type="GO" id="GO:0006310">
    <property type="term" value="P:DNA recombination"/>
    <property type="evidence" value="ECO:0007669"/>
    <property type="project" value="InterPro"/>
</dbReference>
<keyword evidence="13" id="KW-1185">Reference proteome</keyword>
<dbReference type="GO" id="GO:0043590">
    <property type="term" value="C:bacterial nucleoid"/>
    <property type="evidence" value="ECO:0007669"/>
    <property type="project" value="TreeGrafter"/>
</dbReference>
<evidence type="ECO:0000313" key="12">
    <source>
        <dbReference type="EMBL" id="MDR6237657.1"/>
    </source>
</evidence>
<dbReference type="InterPro" id="IPR027417">
    <property type="entry name" value="P-loop_NTPase"/>
</dbReference>
<dbReference type="NCBIfam" id="TIGR00634">
    <property type="entry name" value="recN"/>
    <property type="match status" value="1"/>
</dbReference>
<evidence type="ECO:0000256" key="9">
    <source>
        <dbReference type="PIRNR" id="PIRNR003128"/>
    </source>
</evidence>
<keyword evidence="7 9" id="KW-0234">DNA repair</keyword>
<gene>
    <name evidence="12" type="ORF">HNQ88_000633</name>
</gene>
<keyword evidence="5 9" id="KW-0227">DNA damage</keyword>
<dbReference type="AlphaFoldDB" id="A0AAE4BRV9"/>
<feature type="domain" description="RecF/RecN/SMC N-terminal" evidence="11">
    <location>
        <begin position="2"/>
        <end position="508"/>
    </location>
</feature>
<dbReference type="Proteomes" id="UP001185092">
    <property type="component" value="Unassembled WGS sequence"/>
</dbReference>
<keyword evidence="10" id="KW-0175">Coiled coil</keyword>
<dbReference type="GO" id="GO:0005524">
    <property type="term" value="F:ATP binding"/>
    <property type="evidence" value="ECO:0007669"/>
    <property type="project" value="UniProtKB-KW"/>
</dbReference>
<evidence type="ECO:0000256" key="1">
    <source>
        <dbReference type="ARBA" id="ARBA00003618"/>
    </source>
</evidence>
<dbReference type="GO" id="GO:0006281">
    <property type="term" value="P:DNA repair"/>
    <property type="evidence" value="ECO:0007669"/>
    <property type="project" value="UniProtKB-KW"/>
</dbReference>
<evidence type="ECO:0000256" key="6">
    <source>
        <dbReference type="ARBA" id="ARBA00022840"/>
    </source>
</evidence>
<dbReference type="PIRSF" id="PIRSF003128">
    <property type="entry name" value="RecN"/>
    <property type="match status" value="1"/>
</dbReference>
<dbReference type="EMBL" id="JAVDQD010000001">
    <property type="protein sequence ID" value="MDR6237657.1"/>
    <property type="molecule type" value="Genomic_DNA"/>
</dbReference>
<keyword evidence="6" id="KW-0067">ATP-binding</keyword>
<evidence type="ECO:0000256" key="8">
    <source>
        <dbReference type="ARBA" id="ARBA00033408"/>
    </source>
</evidence>
<comment type="similarity">
    <text evidence="2 9">Belongs to the RecN family.</text>
</comment>
<dbReference type="InterPro" id="IPR004604">
    <property type="entry name" value="DNA_recomb/repair_RecN"/>
</dbReference>
<dbReference type="InterPro" id="IPR003395">
    <property type="entry name" value="RecF/RecN/SMC_N"/>
</dbReference>
<reference evidence="12" key="1">
    <citation type="submission" date="2023-07" db="EMBL/GenBank/DDBJ databases">
        <title>Genomic Encyclopedia of Type Strains, Phase IV (KMG-IV): sequencing the most valuable type-strain genomes for metagenomic binning, comparative biology and taxonomic classification.</title>
        <authorList>
            <person name="Goeker M."/>
        </authorList>
    </citation>
    <scope>NUCLEOTIDE SEQUENCE</scope>
    <source>
        <strain evidence="12">DSM 26174</strain>
    </source>
</reference>
<dbReference type="RefSeq" id="WP_309937124.1">
    <property type="nucleotide sequence ID" value="NZ_AP025305.1"/>
</dbReference>
<evidence type="ECO:0000256" key="7">
    <source>
        <dbReference type="ARBA" id="ARBA00023204"/>
    </source>
</evidence>
<dbReference type="GO" id="GO:0009432">
    <property type="term" value="P:SOS response"/>
    <property type="evidence" value="ECO:0007669"/>
    <property type="project" value="TreeGrafter"/>
</dbReference>
<evidence type="ECO:0000259" key="11">
    <source>
        <dbReference type="Pfam" id="PF02463"/>
    </source>
</evidence>
<comment type="function">
    <text evidence="1 9">May be involved in recombinational repair of damaged DNA.</text>
</comment>
<evidence type="ECO:0000313" key="13">
    <source>
        <dbReference type="Proteomes" id="UP001185092"/>
    </source>
</evidence>
<evidence type="ECO:0000256" key="10">
    <source>
        <dbReference type="SAM" id="Coils"/>
    </source>
</evidence>
<name>A0AAE4BRV9_9BACT</name>
<comment type="caution">
    <text evidence="12">The sequence shown here is derived from an EMBL/GenBank/DDBJ whole genome shotgun (WGS) entry which is preliminary data.</text>
</comment>
<dbReference type="Pfam" id="PF02463">
    <property type="entry name" value="SMC_N"/>
    <property type="match status" value="1"/>
</dbReference>
<protein>
    <recommendedName>
        <fullName evidence="3 9">DNA repair protein RecN</fullName>
    </recommendedName>
    <alternativeName>
        <fullName evidence="8 9">Recombination protein N</fullName>
    </alternativeName>
</protein>
<sequence length="551" mass="62505">MITNLLIKNYALIQHLEIEPSRHLNIITGETGAGKSIMMGALGLLLGKRADTKVLYDSSTKCVIEGTFDISNYSLKTYFDQKDIEYSNQAFIRREIYPSGKSRAFINDTPVNLETLKALSTRLIDVHSQHDTLLLGSQDYQLEVIDAFAQNSRIKSSFAKAYSLYKAKERAFNSIRKQASELKKEHDYNLFLFNEFEELSLQQGELSELEQENEVMSHAEEIKSKLSMANYALQDGEQTILDQLHELKNALASISEYADIYKSLSERMESCMIELKDLANEIDSESSSVEFDPQRALFVQERLGKIYHLQQKHQVDSEEELIAIHEELSDKILRIENLDEDIELAEKERTQAYEQLMLKGEKLSESRTKTFKKLSNGLVSILVDLGMENSRLVIDHKKVEPNTNGIDEINLLFSANKGVTPQELKNVASGGEFSRLMFAVKYILADKTALPTIVFDEIDTGISGEIALKMVKMMEEMASTEHQLLVITHLPQIASKGQKHYFVYKDHSSERTISKMKALNHEERVQEIAQMIGGAHPSISAYESAKELLAK</sequence>
<evidence type="ECO:0000256" key="2">
    <source>
        <dbReference type="ARBA" id="ARBA00009441"/>
    </source>
</evidence>
<evidence type="ECO:0000256" key="3">
    <source>
        <dbReference type="ARBA" id="ARBA00021315"/>
    </source>
</evidence>
<evidence type="ECO:0000256" key="4">
    <source>
        <dbReference type="ARBA" id="ARBA00022741"/>
    </source>
</evidence>
<accession>A0AAE4BRV9</accession>
<keyword evidence="4" id="KW-0547">Nucleotide-binding</keyword>
<feature type="coiled-coil region" evidence="10">
    <location>
        <begin position="328"/>
        <end position="355"/>
    </location>
</feature>
<dbReference type="PANTHER" id="PTHR11059:SF0">
    <property type="entry name" value="DNA REPAIR PROTEIN RECN"/>
    <property type="match status" value="1"/>
</dbReference>
<dbReference type="Gene3D" id="3.40.50.300">
    <property type="entry name" value="P-loop containing nucleotide triphosphate hydrolases"/>
    <property type="match status" value="2"/>
</dbReference>
<evidence type="ECO:0000256" key="5">
    <source>
        <dbReference type="ARBA" id="ARBA00022763"/>
    </source>
</evidence>
<dbReference type="PANTHER" id="PTHR11059">
    <property type="entry name" value="DNA REPAIR PROTEIN RECN"/>
    <property type="match status" value="1"/>
</dbReference>
<dbReference type="CDD" id="cd03241">
    <property type="entry name" value="ABC_RecN"/>
    <property type="match status" value="2"/>
</dbReference>